<dbReference type="Gene3D" id="3.40.30.10">
    <property type="entry name" value="Glutaredoxin"/>
    <property type="match status" value="1"/>
</dbReference>
<proteinExistence type="inferred from homology"/>
<dbReference type="GO" id="GO:0005829">
    <property type="term" value="C:cytosol"/>
    <property type="evidence" value="ECO:0007669"/>
    <property type="project" value="Ensembl"/>
</dbReference>
<evidence type="ECO:0000256" key="3">
    <source>
        <dbReference type="ARBA" id="ARBA00011738"/>
    </source>
</evidence>
<dbReference type="Proteomes" id="UP000515203">
    <property type="component" value="Unplaced"/>
</dbReference>
<evidence type="ECO:0000313" key="11">
    <source>
        <dbReference type="RefSeq" id="XP_004636371.1"/>
    </source>
</evidence>
<evidence type="ECO:0000256" key="2">
    <source>
        <dbReference type="ARBA" id="ARBA00009899"/>
    </source>
</evidence>
<gene>
    <name evidence="11" type="primary">LOC101587987</name>
</gene>
<evidence type="ECO:0000256" key="7">
    <source>
        <dbReference type="ARBA" id="ARBA00047960"/>
    </source>
</evidence>
<sequence length="241" mass="27500">MCLELYLDLLSQPCRAIYIFAKKNGIPFQLRTVELRKGQHLSDDAFARVNPLKKVPALKDGDFTLTESVAILLYLVNKYRVPDYWYPQDPQACARVDEYLAWQHTTLRRNCLRALWHKVMLPVFLGEQVPSELLATTLAELDETLQVLEEKFLQHKAFLAGPQISLADLVAITELMHPVGAGCQVFEGRPKLAAWRRRVEATVGEDLFREAHEVILKVKDTPPADPTIKQKMLPKVLAMIR</sequence>
<dbReference type="AlphaFoldDB" id="A0A6P3F0Y4"/>
<dbReference type="PANTHER" id="PTHR43917:SF9">
    <property type="entry name" value="GLUTATHIONE S-TRANSFERASE THETA-1"/>
    <property type="match status" value="1"/>
</dbReference>
<dbReference type="Pfam" id="PF02798">
    <property type="entry name" value="GST_N"/>
    <property type="match status" value="1"/>
</dbReference>
<organism evidence="10 11">
    <name type="scientific">Octodon degus</name>
    <name type="common">Degu</name>
    <name type="synonym">Sciurus degus</name>
    <dbReference type="NCBI Taxonomy" id="10160"/>
    <lineage>
        <taxon>Eukaryota</taxon>
        <taxon>Metazoa</taxon>
        <taxon>Chordata</taxon>
        <taxon>Craniata</taxon>
        <taxon>Vertebrata</taxon>
        <taxon>Euteleostomi</taxon>
        <taxon>Mammalia</taxon>
        <taxon>Eutheria</taxon>
        <taxon>Euarchontoglires</taxon>
        <taxon>Glires</taxon>
        <taxon>Rodentia</taxon>
        <taxon>Hystricomorpha</taxon>
        <taxon>Octodontidae</taxon>
        <taxon>Octodon</taxon>
    </lineage>
</organism>
<keyword evidence="5" id="KW-0963">Cytoplasm</keyword>
<dbReference type="CDD" id="cd03183">
    <property type="entry name" value="GST_C_Theta"/>
    <property type="match status" value="1"/>
</dbReference>
<dbReference type="FunFam" id="1.20.1050.10:FF:000008">
    <property type="entry name" value="Glutathione S-transferase theta-1"/>
    <property type="match status" value="1"/>
</dbReference>
<dbReference type="InterPro" id="IPR040077">
    <property type="entry name" value="GST_C_Theta"/>
</dbReference>
<evidence type="ECO:0000256" key="4">
    <source>
        <dbReference type="ARBA" id="ARBA00012452"/>
    </source>
</evidence>
<dbReference type="PANTHER" id="PTHR43917">
    <property type="match status" value="1"/>
</dbReference>
<dbReference type="SFLD" id="SFLDG00358">
    <property type="entry name" value="Main_(cytGST)"/>
    <property type="match status" value="1"/>
</dbReference>
<dbReference type="FunFam" id="3.40.30.10:FF:000086">
    <property type="entry name" value="Glutathione S-transferase theta-1"/>
    <property type="match status" value="1"/>
</dbReference>
<dbReference type="GeneID" id="101587987"/>
<dbReference type="Gene3D" id="1.20.1050.10">
    <property type="match status" value="1"/>
</dbReference>
<protein>
    <recommendedName>
        <fullName evidence="4">glutathione transferase</fullName>
        <ecNumber evidence="4">2.5.1.18</ecNumber>
    </recommendedName>
</protein>
<dbReference type="OMA" id="CQYRVDE"/>
<dbReference type="InParanoid" id="A0A6P3F0Y4"/>
<dbReference type="InterPro" id="IPR010987">
    <property type="entry name" value="Glutathione-S-Trfase_C-like"/>
</dbReference>
<dbReference type="InterPro" id="IPR036249">
    <property type="entry name" value="Thioredoxin-like_sf"/>
</dbReference>
<dbReference type="Pfam" id="PF00043">
    <property type="entry name" value="GST_C"/>
    <property type="match status" value="1"/>
</dbReference>
<evidence type="ECO:0000256" key="5">
    <source>
        <dbReference type="ARBA" id="ARBA00022490"/>
    </source>
</evidence>
<dbReference type="OrthoDB" id="422574at2759"/>
<dbReference type="SUPFAM" id="SSF47616">
    <property type="entry name" value="GST C-terminal domain-like"/>
    <property type="match status" value="1"/>
</dbReference>
<dbReference type="SFLD" id="SFLDS00019">
    <property type="entry name" value="Glutathione_Transferase_(cytos"/>
    <property type="match status" value="1"/>
</dbReference>
<evidence type="ECO:0000256" key="1">
    <source>
        <dbReference type="ARBA" id="ARBA00004496"/>
    </source>
</evidence>
<name>A0A6P3F0Y4_OCTDE</name>
<dbReference type="CDD" id="cd03050">
    <property type="entry name" value="GST_N_Theta"/>
    <property type="match status" value="1"/>
</dbReference>
<comment type="similarity">
    <text evidence="2">Belongs to the GST superfamily. Theta family.</text>
</comment>
<dbReference type="InterPro" id="IPR036282">
    <property type="entry name" value="Glutathione-S-Trfase_C_sf"/>
</dbReference>
<feature type="domain" description="GST N-terminal" evidence="8">
    <location>
        <begin position="1"/>
        <end position="83"/>
    </location>
</feature>
<dbReference type="InterPro" id="IPR051369">
    <property type="entry name" value="GST_Theta"/>
</dbReference>
<comment type="catalytic activity">
    <reaction evidence="7">
        <text>RX + glutathione = an S-substituted glutathione + a halide anion + H(+)</text>
        <dbReference type="Rhea" id="RHEA:16437"/>
        <dbReference type="ChEBI" id="CHEBI:15378"/>
        <dbReference type="ChEBI" id="CHEBI:16042"/>
        <dbReference type="ChEBI" id="CHEBI:17792"/>
        <dbReference type="ChEBI" id="CHEBI:57925"/>
        <dbReference type="ChEBI" id="CHEBI:90779"/>
        <dbReference type="EC" id="2.5.1.18"/>
    </reaction>
</comment>
<dbReference type="InterPro" id="IPR004045">
    <property type="entry name" value="Glutathione_S-Trfase_N"/>
</dbReference>
<dbReference type="EC" id="2.5.1.18" evidence="4"/>
<evidence type="ECO:0000313" key="10">
    <source>
        <dbReference type="Proteomes" id="UP000515203"/>
    </source>
</evidence>
<comment type="subunit">
    <text evidence="3">Homodimer.</text>
</comment>
<feature type="domain" description="GST C-terminal" evidence="9">
    <location>
        <begin position="89"/>
        <end position="223"/>
    </location>
</feature>
<dbReference type="InterPro" id="IPR004046">
    <property type="entry name" value="GST_C"/>
</dbReference>
<keyword evidence="6" id="KW-0808">Transferase</keyword>
<dbReference type="InterPro" id="IPR040075">
    <property type="entry name" value="GST_N_Theta"/>
</dbReference>
<dbReference type="FunCoup" id="A0A6P3F0Y4">
    <property type="interactions" value="876"/>
</dbReference>
<dbReference type="InterPro" id="IPR040079">
    <property type="entry name" value="Glutathione_S-Trfase"/>
</dbReference>
<dbReference type="PROSITE" id="PS50404">
    <property type="entry name" value="GST_NTER"/>
    <property type="match status" value="1"/>
</dbReference>
<dbReference type="GO" id="GO:0006749">
    <property type="term" value="P:glutathione metabolic process"/>
    <property type="evidence" value="ECO:0007669"/>
    <property type="project" value="Ensembl"/>
</dbReference>
<evidence type="ECO:0000256" key="6">
    <source>
        <dbReference type="ARBA" id="ARBA00022679"/>
    </source>
</evidence>
<keyword evidence="10" id="KW-1185">Reference proteome</keyword>
<dbReference type="SUPFAM" id="SSF52833">
    <property type="entry name" value="Thioredoxin-like"/>
    <property type="match status" value="1"/>
</dbReference>
<evidence type="ECO:0000259" key="8">
    <source>
        <dbReference type="PROSITE" id="PS50404"/>
    </source>
</evidence>
<accession>A0A6P3F0Y4</accession>
<dbReference type="PROSITE" id="PS50405">
    <property type="entry name" value="GST_CTER"/>
    <property type="match status" value="1"/>
</dbReference>
<dbReference type="GO" id="GO:0004364">
    <property type="term" value="F:glutathione transferase activity"/>
    <property type="evidence" value="ECO:0007669"/>
    <property type="project" value="UniProtKB-EC"/>
</dbReference>
<reference evidence="11" key="1">
    <citation type="submission" date="2025-08" db="UniProtKB">
        <authorList>
            <consortium name="RefSeq"/>
        </authorList>
    </citation>
    <scope>IDENTIFICATION</scope>
</reference>
<comment type="subcellular location">
    <subcellularLocation>
        <location evidence="1">Cytoplasm</location>
    </subcellularLocation>
</comment>
<evidence type="ECO:0000259" key="9">
    <source>
        <dbReference type="PROSITE" id="PS50405"/>
    </source>
</evidence>
<dbReference type="RefSeq" id="XP_004636371.1">
    <property type="nucleotide sequence ID" value="XM_004636314.2"/>
</dbReference>